<evidence type="ECO:0000256" key="6">
    <source>
        <dbReference type="ARBA" id="ARBA00022989"/>
    </source>
</evidence>
<feature type="transmembrane region" description="Helical" evidence="8">
    <location>
        <begin position="7"/>
        <end position="25"/>
    </location>
</feature>
<comment type="similarity">
    <text evidence="2">Belongs to the autoinducer-2 exporter (AI-2E) (TC 2.A.86) family.</text>
</comment>
<evidence type="ECO:0000256" key="2">
    <source>
        <dbReference type="ARBA" id="ARBA00009773"/>
    </source>
</evidence>
<dbReference type="EMBL" id="JH594606">
    <property type="protein sequence ID" value="EHQ04003.1"/>
    <property type="molecule type" value="Genomic_DNA"/>
</dbReference>
<dbReference type="GO" id="GO:0005886">
    <property type="term" value="C:plasma membrane"/>
    <property type="evidence" value="ECO:0007669"/>
    <property type="project" value="UniProtKB-SubCell"/>
</dbReference>
<dbReference type="InterPro" id="IPR002549">
    <property type="entry name" value="AI-2E-like"/>
</dbReference>
<keyword evidence="7 8" id="KW-0472">Membrane</keyword>
<feature type="transmembrane region" description="Helical" evidence="8">
    <location>
        <begin position="269"/>
        <end position="288"/>
    </location>
</feature>
<dbReference type="HOGENOM" id="CLU_031275_0_2_10"/>
<keyword evidence="5 8" id="KW-0812">Transmembrane</keyword>
<dbReference type="eggNOG" id="COG0628">
    <property type="taxonomic scope" value="Bacteria"/>
</dbReference>
<gene>
    <name evidence="9" type="ORF">Gilli_3403</name>
</gene>
<evidence type="ECO:0000256" key="3">
    <source>
        <dbReference type="ARBA" id="ARBA00022448"/>
    </source>
</evidence>
<keyword evidence="3" id="KW-0813">Transport</keyword>
<dbReference type="PANTHER" id="PTHR21716:SF53">
    <property type="entry name" value="PERMEASE PERM-RELATED"/>
    <property type="match status" value="1"/>
</dbReference>
<organism evidence="9 10">
    <name type="scientific">Gillisia limnaea (strain DSM 15749 / LMG 21470 / R-8282)</name>
    <dbReference type="NCBI Taxonomy" id="865937"/>
    <lineage>
        <taxon>Bacteria</taxon>
        <taxon>Pseudomonadati</taxon>
        <taxon>Bacteroidota</taxon>
        <taxon>Flavobacteriia</taxon>
        <taxon>Flavobacteriales</taxon>
        <taxon>Flavobacteriaceae</taxon>
        <taxon>Gillisia</taxon>
    </lineage>
</organism>
<keyword evidence="6 8" id="KW-1133">Transmembrane helix</keyword>
<dbReference type="Pfam" id="PF01594">
    <property type="entry name" value="AI-2E_transport"/>
    <property type="match status" value="1"/>
</dbReference>
<protein>
    <recommendedName>
        <fullName evidence="11">AI-2E family transporter</fullName>
    </recommendedName>
</protein>
<proteinExistence type="inferred from homology"/>
<reference evidence="10" key="1">
    <citation type="journal article" date="2012" name="Stand. Genomic Sci.">
        <title>Genome sequence of the Antarctic rhodopsins-containing flavobacterium Gillisia limnaea type strain (R-8282(T)).</title>
        <authorList>
            <person name="Riedel T."/>
            <person name="Held B."/>
            <person name="Nolan M."/>
            <person name="Lucas S."/>
            <person name="Lapidus A."/>
            <person name="Tice H."/>
            <person name="Del Rio T.G."/>
            <person name="Cheng J.F."/>
            <person name="Han C."/>
            <person name="Tapia R."/>
            <person name="Goodwin L.A."/>
            <person name="Pitluck S."/>
            <person name="Liolios K."/>
            <person name="Mavromatis K."/>
            <person name="Pagani I."/>
            <person name="Ivanova N."/>
            <person name="Mikhailova N."/>
            <person name="Pati A."/>
            <person name="Chen A."/>
            <person name="Palaniappan K."/>
            <person name="Land M."/>
            <person name="Rohde M."/>
            <person name="Tindall B.J."/>
            <person name="Detter J.C."/>
            <person name="Goker M."/>
            <person name="Bristow J."/>
            <person name="Eisen J.A."/>
            <person name="Markowitz V."/>
            <person name="Hugenholtz P."/>
            <person name="Kyrpides N.C."/>
            <person name="Klenk H.P."/>
            <person name="Woyke T."/>
        </authorList>
    </citation>
    <scope>NUCLEOTIDE SEQUENCE [LARGE SCALE GENOMIC DNA]</scope>
    <source>
        <strain evidence="10">DSM 15749 / LMG 21470 / R-8282</strain>
    </source>
</reference>
<feature type="transmembrane region" description="Helical" evidence="8">
    <location>
        <begin position="231"/>
        <end position="262"/>
    </location>
</feature>
<dbReference type="RefSeq" id="WP_006990306.1">
    <property type="nucleotide sequence ID" value="NZ_JH594606.1"/>
</dbReference>
<feature type="transmembrane region" description="Helical" evidence="8">
    <location>
        <begin position="61"/>
        <end position="81"/>
    </location>
</feature>
<accession>H2BVP7</accession>
<evidence type="ECO:0000256" key="7">
    <source>
        <dbReference type="ARBA" id="ARBA00023136"/>
    </source>
</evidence>
<dbReference type="PANTHER" id="PTHR21716">
    <property type="entry name" value="TRANSMEMBRANE PROTEIN"/>
    <property type="match status" value="1"/>
</dbReference>
<dbReference type="OrthoDB" id="9793390at2"/>
<name>H2BVP7_GILLR</name>
<evidence type="ECO:0000313" key="10">
    <source>
        <dbReference type="Proteomes" id="UP000003844"/>
    </source>
</evidence>
<dbReference type="Proteomes" id="UP000003844">
    <property type="component" value="Unassembled WGS sequence"/>
</dbReference>
<evidence type="ECO:0000313" key="9">
    <source>
        <dbReference type="EMBL" id="EHQ04003.1"/>
    </source>
</evidence>
<keyword evidence="10" id="KW-1185">Reference proteome</keyword>
<dbReference type="AlphaFoldDB" id="H2BVP7"/>
<feature type="transmembrane region" description="Helical" evidence="8">
    <location>
        <begin position="31"/>
        <end position="49"/>
    </location>
</feature>
<evidence type="ECO:0008006" key="11">
    <source>
        <dbReference type="Google" id="ProtNLM"/>
    </source>
</evidence>
<feature type="transmembrane region" description="Helical" evidence="8">
    <location>
        <begin position="204"/>
        <end position="225"/>
    </location>
</feature>
<comment type="subcellular location">
    <subcellularLocation>
        <location evidence="1">Cell membrane</location>
        <topology evidence="1">Multi-pass membrane protein</topology>
    </subcellularLocation>
</comment>
<keyword evidence="4" id="KW-1003">Cell membrane</keyword>
<dbReference type="STRING" id="865937.Gilli_3403"/>
<feature type="transmembrane region" description="Helical" evidence="8">
    <location>
        <begin position="300"/>
        <end position="322"/>
    </location>
</feature>
<evidence type="ECO:0000256" key="8">
    <source>
        <dbReference type="SAM" id="Phobius"/>
    </source>
</evidence>
<evidence type="ECO:0000256" key="1">
    <source>
        <dbReference type="ARBA" id="ARBA00004651"/>
    </source>
</evidence>
<feature type="transmembrane region" description="Helical" evidence="8">
    <location>
        <begin position="329"/>
        <end position="347"/>
    </location>
</feature>
<evidence type="ECO:0000256" key="5">
    <source>
        <dbReference type="ARBA" id="ARBA00022692"/>
    </source>
</evidence>
<feature type="transmembrane region" description="Helical" evidence="8">
    <location>
        <begin position="146"/>
        <end position="168"/>
    </location>
</feature>
<sequence>MSQGKKILFYSTLVFVGAYFLFTGLVEAKGFLAPLLTGIILSLVVLPISRKMEKIGIGRGITSFLSTFFIFLLSLAFMWLISFQAKSFVDDWPEIQETMKPKVEQLKSFVMEQTPLTKEDLKISEEGGESAIVGAVSNNKAKALGFFSQTFGFLGTYLLVFIYIFFLLNYRTKLKKFIVLLFADEKKKEIQKVVNKSGNVVQEYLVGTSLLMLFLAIVYSIGLGITGIDNFILVSMIAAFLTLIPVVGNIIGFSLALVLGYLTTGETSVLIGIIITFSVAQMLENYVLQPFVIGDKVDLHPFFVILVVILGGATWGVIGMILAIPVMAIITIISLNVPALYPFGYLFSKKAPDKKS</sequence>
<evidence type="ECO:0000256" key="4">
    <source>
        <dbReference type="ARBA" id="ARBA00022475"/>
    </source>
</evidence>